<evidence type="ECO:0000259" key="1">
    <source>
        <dbReference type="Pfam" id="PF12697"/>
    </source>
</evidence>
<dbReference type="PANTHER" id="PTHR43194">
    <property type="entry name" value="HYDROLASE ALPHA/BETA FOLD FAMILY"/>
    <property type="match status" value="1"/>
</dbReference>
<dbReference type="RefSeq" id="WP_378574630.1">
    <property type="nucleotide sequence ID" value="NZ_JBHSFQ010000012.1"/>
</dbReference>
<reference evidence="3" key="1">
    <citation type="journal article" date="2019" name="Int. J. Syst. Evol. Microbiol.">
        <title>The Global Catalogue of Microorganisms (GCM) 10K type strain sequencing project: providing services to taxonomists for standard genome sequencing and annotation.</title>
        <authorList>
            <consortium name="The Broad Institute Genomics Platform"/>
            <consortium name="The Broad Institute Genome Sequencing Center for Infectious Disease"/>
            <person name="Wu L."/>
            <person name="Ma J."/>
        </authorList>
    </citation>
    <scope>NUCLEOTIDE SEQUENCE [LARGE SCALE GENOMIC DNA]</scope>
    <source>
        <strain evidence="3">XZYJ18</strain>
    </source>
</reference>
<proteinExistence type="predicted"/>
<dbReference type="PRINTS" id="PR00412">
    <property type="entry name" value="EPOXHYDRLASE"/>
</dbReference>
<evidence type="ECO:0000313" key="3">
    <source>
        <dbReference type="Proteomes" id="UP001595923"/>
    </source>
</evidence>
<dbReference type="SUPFAM" id="SSF53474">
    <property type="entry name" value="alpha/beta-Hydrolases"/>
    <property type="match status" value="1"/>
</dbReference>
<evidence type="ECO:0000313" key="2">
    <source>
        <dbReference type="EMBL" id="MFC4562974.1"/>
    </source>
</evidence>
<organism evidence="2 3">
    <name type="scientific">Nocardiopsis mangrovi</name>
    <dbReference type="NCBI Taxonomy" id="1179818"/>
    <lineage>
        <taxon>Bacteria</taxon>
        <taxon>Bacillati</taxon>
        <taxon>Actinomycetota</taxon>
        <taxon>Actinomycetes</taxon>
        <taxon>Streptosporangiales</taxon>
        <taxon>Nocardiopsidaceae</taxon>
        <taxon>Nocardiopsis</taxon>
    </lineage>
</organism>
<feature type="domain" description="AB hydrolase-1" evidence="1">
    <location>
        <begin position="27"/>
        <end position="255"/>
    </location>
</feature>
<dbReference type="InterPro" id="IPR050228">
    <property type="entry name" value="Carboxylesterase_BioH"/>
</dbReference>
<dbReference type="InterPro" id="IPR029058">
    <property type="entry name" value="AB_hydrolase_fold"/>
</dbReference>
<dbReference type="PANTHER" id="PTHR43194:SF2">
    <property type="entry name" value="PEROXISOMAL MEMBRANE PROTEIN LPX1"/>
    <property type="match status" value="1"/>
</dbReference>
<keyword evidence="2" id="KW-0378">Hydrolase</keyword>
<dbReference type="EMBL" id="JBHSFQ010000012">
    <property type="protein sequence ID" value="MFC4562974.1"/>
    <property type="molecule type" value="Genomic_DNA"/>
</dbReference>
<dbReference type="GO" id="GO:0016787">
    <property type="term" value="F:hydrolase activity"/>
    <property type="evidence" value="ECO:0007669"/>
    <property type="project" value="UniProtKB-KW"/>
</dbReference>
<keyword evidence="3" id="KW-1185">Reference proteome</keyword>
<protein>
    <submittedName>
        <fullName evidence="2">Alpha/beta fold hydrolase</fullName>
    </submittedName>
</protein>
<sequence>MTETRFRTLHDRRFGYLDFGGEGPVLLALHGHFGRARQFAPLAAALAGRYRVLALDQRGHGLSDNGGAFTPAHYVADAAAFLEALDAAPAAVLGHSMGGIVATLLAARRPDLVRALLVADIGMANHEPEVRPVLDVSAWPARAASRDALDAAIGDSVSPAPGYFLDSAVESGDGWRLLFDPADMMASQRAFDGAYWDEWAAGPQPALLMRGLDSFMLSAGTAARMAAARPGLRTVDFPGCGHWLDRDDPAAFADAVAAFLDGLPAPAARA</sequence>
<gene>
    <name evidence="2" type="ORF">ACFO4E_14010</name>
</gene>
<dbReference type="InterPro" id="IPR000073">
    <property type="entry name" value="AB_hydrolase_1"/>
</dbReference>
<dbReference type="Proteomes" id="UP001595923">
    <property type="component" value="Unassembled WGS sequence"/>
</dbReference>
<dbReference type="InterPro" id="IPR000639">
    <property type="entry name" value="Epox_hydrolase-like"/>
</dbReference>
<comment type="caution">
    <text evidence="2">The sequence shown here is derived from an EMBL/GenBank/DDBJ whole genome shotgun (WGS) entry which is preliminary data.</text>
</comment>
<name>A0ABV9DXB8_9ACTN</name>
<accession>A0ABV9DXB8</accession>
<dbReference type="PRINTS" id="PR00111">
    <property type="entry name" value="ABHYDROLASE"/>
</dbReference>
<dbReference type="Gene3D" id="3.40.50.1820">
    <property type="entry name" value="alpha/beta hydrolase"/>
    <property type="match status" value="1"/>
</dbReference>
<dbReference type="Pfam" id="PF12697">
    <property type="entry name" value="Abhydrolase_6"/>
    <property type="match status" value="1"/>
</dbReference>